<dbReference type="PROSITE" id="PS00058">
    <property type="entry name" value="DNA_MISMATCH_REPAIR_1"/>
    <property type="match status" value="1"/>
</dbReference>
<dbReference type="PATRIC" id="fig|699431.3.peg.1068"/>
<dbReference type="SUPFAM" id="SSF54211">
    <property type="entry name" value="Ribosomal protein S5 domain 2-like"/>
    <property type="match status" value="1"/>
</dbReference>
<feature type="compositionally biased region" description="Basic and acidic residues" evidence="4">
    <location>
        <begin position="378"/>
        <end position="396"/>
    </location>
</feature>
<dbReference type="InterPro" id="IPR013507">
    <property type="entry name" value="DNA_mismatch_S5_2-like"/>
</dbReference>
<dbReference type="PANTHER" id="PTHR10073">
    <property type="entry name" value="DNA MISMATCH REPAIR PROTEIN MLH, PMS, MUTL"/>
    <property type="match status" value="1"/>
</dbReference>
<dbReference type="GO" id="GO:0032300">
    <property type="term" value="C:mismatch repair complex"/>
    <property type="evidence" value="ECO:0007669"/>
    <property type="project" value="InterPro"/>
</dbReference>
<dbReference type="AlphaFoldDB" id="A0A0P7HA32"/>
<evidence type="ECO:0000313" key="6">
    <source>
        <dbReference type="EMBL" id="KPN30313.1"/>
    </source>
</evidence>
<keyword evidence="2" id="KW-0227">DNA damage</keyword>
<dbReference type="SMART" id="SM01340">
    <property type="entry name" value="DNA_mis_repair"/>
    <property type="match status" value="1"/>
</dbReference>
<evidence type="ECO:0000256" key="4">
    <source>
        <dbReference type="SAM" id="MobiDB-lite"/>
    </source>
</evidence>
<evidence type="ECO:0000259" key="5">
    <source>
        <dbReference type="SMART" id="SM01340"/>
    </source>
</evidence>
<dbReference type="InterPro" id="IPR038973">
    <property type="entry name" value="MutL/Mlh/Pms-like"/>
</dbReference>
<evidence type="ECO:0000256" key="3">
    <source>
        <dbReference type="ARBA" id="ARBA00023204"/>
    </source>
</evidence>
<dbReference type="GO" id="GO:0005524">
    <property type="term" value="F:ATP binding"/>
    <property type="evidence" value="ECO:0007669"/>
    <property type="project" value="InterPro"/>
</dbReference>
<organism evidence="6 7">
    <name type="scientific">Halolamina pelagica</name>
    <dbReference type="NCBI Taxonomy" id="699431"/>
    <lineage>
        <taxon>Archaea</taxon>
        <taxon>Methanobacteriati</taxon>
        <taxon>Methanobacteriota</taxon>
        <taxon>Stenosarchaea group</taxon>
        <taxon>Halobacteria</taxon>
        <taxon>Halobacteriales</taxon>
        <taxon>Haloferacaceae</taxon>
    </lineage>
</organism>
<keyword evidence="7" id="KW-1185">Reference proteome</keyword>
<comment type="caution">
    <text evidence="6">The sequence shown here is derived from an EMBL/GenBank/DDBJ whole genome shotgun (WGS) entry which is preliminary data.</text>
</comment>
<dbReference type="GO" id="GO:0006298">
    <property type="term" value="P:mismatch repair"/>
    <property type="evidence" value="ECO:0007669"/>
    <property type="project" value="InterPro"/>
</dbReference>
<dbReference type="EMBL" id="LGUC01000001">
    <property type="protein sequence ID" value="KPN30313.1"/>
    <property type="molecule type" value="Genomic_DNA"/>
</dbReference>
<comment type="similarity">
    <text evidence="1">Belongs to the DNA mismatch repair MutL/HexB family.</text>
</comment>
<dbReference type="InterPro" id="IPR036890">
    <property type="entry name" value="HATPase_C_sf"/>
</dbReference>
<dbReference type="CDD" id="cd00782">
    <property type="entry name" value="MutL_Trans"/>
    <property type="match status" value="1"/>
</dbReference>
<feature type="domain" description="DNA mismatch repair protein S5" evidence="5">
    <location>
        <begin position="220"/>
        <end position="343"/>
    </location>
</feature>
<feature type="compositionally biased region" description="Low complexity" evidence="4">
    <location>
        <begin position="478"/>
        <end position="508"/>
    </location>
</feature>
<dbReference type="Proteomes" id="UP000050535">
    <property type="component" value="Unassembled WGS sequence"/>
</dbReference>
<dbReference type="FunFam" id="3.30.565.10:FF:000003">
    <property type="entry name" value="DNA mismatch repair endonuclease MutL"/>
    <property type="match status" value="1"/>
</dbReference>
<dbReference type="Gene3D" id="3.30.565.10">
    <property type="entry name" value="Histidine kinase-like ATPase, C-terminal domain"/>
    <property type="match status" value="1"/>
</dbReference>
<dbReference type="InterPro" id="IPR020568">
    <property type="entry name" value="Ribosomal_Su5_D2-typ_SF"/>
</dbReference>
<evidence type="ECO:0000256" key="1">
    <source>
        <dbReference type="ARBA" id="ARBA00006082"/>
    </source>
</evidence>
<evidence type="ECO:0000256" key="2">
    <source>
        <dbReference type="ARBA" id="ARBA00022763"/>
    </source>
</evidence>
<evidence type="ECO:0000313" key="7">
    <source>
        <dbReference type="Proteomes" id="UP000050535"/>
    </source>
</evidence>
<dbReference type="GO" id="GO:0030983">
    <property type="term" value="F:mismatched DNA binding"/>
    <property type="evidence" value="ECO:0007669"/>
    <property type="project" value="InterPro"/>
</dbReference>
<sequence>MAGHDADDTETPRITALDEATVQRIAAGEVVERPASVVKELVENAIDADASRVSVAVDRGGKDGIRVRDDGVGMTADELDLAVRDHHTSKIGDIGDLEAGVGTLGFRGEALAAIGAVSRLTVRSKPRGGEMGHELTVEGGDIGEPEPAGCPAGTVVEVAELFHNVPARRKFLKTDATEFDHVNTVVTQYALANPGVAVSLEHDDREVFATDGTGNLRSTVLSVYGREVAESMVDVEWSADEDDAPVHSVQGLVSHPETTRAGREYLSTFVNDRYVTASTLREAVLDAYGGQLAPDRYPFAVLFVELDPATVDVNVHPRKLEVRFDDEQGVRESVTEAVKEALLAEGLIRSSAPRGRSQADETPVRPGTDDEAVVGGADTRHEEASGAAERRTERRGGVRRGRGSTGRTGRPPTRRRRTPRPTLGSETTPIRPRQRSTTGALSRDRTHPTRRQAAETTPTTGRSTSPAGRARRRRGSRRPAAAAGASRPTAPTRSARAGPRATARATARPTRRRRPTPGTRRRTAATRSRRRPSRLSAAAPPRPAASSTRCRRCGCLANCRTPTSSPRPTTAWC</sequence>
<keyword evidence="3" id="KW-0234">DNA repair</keyword>
<dbReference type="InterPro" id="IPR014721">
    <property type="entry name" value="Ribsml_uS5_D2-typ_fold_subgr"/>
</dbReference>
<accession>A0A0P7HA32</accession>
<dbReference type="CDD" id="cd16926">
    <property type="entry name" value="HATPase_MutL-MLH-PMS-like"/>
    <property type="match status" value="1"/>
</dbReference>
<name>A0A0P7HA32_9EURY</name>
<dbReference type="PANTHER" id="PTHR10073:SF12">
    <property type="entry name" value="DNA MISMATCH REPAIR PROTEIN MLH1"/>
    <property type="match status" value="1"/>
</dbReference>
<dbReference type="GO" id="GO:0016887">
    <property type="term" value="F:ATP hydrolysis activity"/>
    <property type="evidence" value="ECO:0007669"/>
    <property type="project" value="InterPro"/>
</dbReference>
<dbReference type="Gene3D" id="3.30.230.10">
    <property type="match status" value="1"/>
</dbReference>
<gene>
    <name evidence="6" type="ORF">SY89_01040</name>
</gene>
<dbReference type="GO" id="GO:0140664">
    <property type="term" value="F:ATP-dependent DNA damage sensor activity"/>
    <property type="evidence" value="ECO:0007669"/>
    <property type="project" value="InterPro"/>
</dbReference>
<dbReference type="STRING" id="699431.SY89_01040"/>
<dbReference type="InterPro" id="IPR002099">
    <property type="entry name" value="MutL/Mlh/PMS"/>
</dbReference>
<feature type="compositionally biased region" description="Basic residues" evidence="4">
    <location>
        <begin position="509"/>
        <end position="533"/>
    </location>
</feature>
<dbReference type="InterPro" id="IPR014762">
    <property type="entry name" value="DNA_mismatch_repair_CS"/>
</dbReference>
<dbReference type="Pfam" id="PF01119">
    <property type="entry name" value="DNA_mis_repair"/>
    <property type="match status" value="1"/>
</dbReference>
<dbReference type="NCBIfam" id="TIGR00585">
    <property type="entry name" value="mutl"/>
    <property type="match status" value="1"/>
</dbReference>
<protein>
    <submittedName>
        <fullName evidence="6">DNA mismatch repair protein</fullName>
    </submittedName>
</protein>
<dbReference type="Pfam" id="PF13589">
    <property type="entry name" value="HATPase_c_3"/>
    <property type="match status" value="1"/>
</dbReference>
<dbReference type="SUPFAM" id="SSF55874">
    <property type="entry name" value="ATPase domain of HSP90 chaperone/DNA topoisomerase II/histidine kinase"/>
    <property type="match status" value="1"/>
</dbReference>
<reference evidence="7" key="1">
    <citation type="submission" date="2013-11" db="EMBL/GenBank/DDBJ databases">
        <authorList>
            <person name="Hoang H.T."/>
            <person name="Killian M.L."/>
            <person name="Madson D.M."/>
            <person name="Arruda P.H.E."/>
            <person name="Sun D."/>
            <person name="Schwartz K.J."/>
            <person name="Yoon K."/>
        </authorList>
    </citation>
    <scope>NUCLEOTIDE SEQUENCE [LARGE SCALE GENOMIC DNA]</scope>
    <source>
        <strain evidence="7">CDK2</strain>
    </source>
</reference>
<proteinExistence type="inferred from homology"/>
<feature type="compositionally biased region" description="Low complexity" evidence="4">
    <location>
        <begin position="534"/>
        <end position="548"/>
    </location>
</feature>
<feature type="region of interest" description="Disordered" evidence="4">
    <location>
        <begin position="349"/>
        <end position="550"/>
    </location>
</feature>